<dbReference type="OrthoDB" id="9801785at2"/>
<feature type="domain" description="NAD-dependent epimerase/dehydratase" evidence="3">
    <location>
        <begin position="1"/>
        <end position="130"/>
    </location>
</feature>
<dbReference type="EMBL" id="BLKS01000001">
    <property type="protein sequence ID" value="GFG50519.1"/>
    <property type="molecule type" value="Genomic_DNA"/>
</dbReference>
<comment type="similarity">
    <text evidence="1">Belongs to the NAD(P)-dependent epimerase/dehydratase family.</text>
</comment>
<dbReference type="EMBL" id="PDCP01000042">
    <property type="protein sequence ID" value="PEG35647.1"/>
    <property type="molecule type" value="Genomic_DNA"/>
</dbReference>
<gene>
    <name evidence="5" type="ORF">CQY20_21220</name>
    <name evidence="4" type="ORF">MAGR_19600</name>
</gene>
<evidence type="ECO:0000313" key="5">
    <source>
        <dbReference type="EMBL" id="PEG35647.1"/>
    </source>
</evidence>
<sequence length="357" mass="38507">MLLTGGAGFIGCALARRLVQAGYDVAVMDVLHPQVHGTSRAVDLPPRVRLFTGDVTHGPDWDAVLRLFRPDQVVHLAAETGTAQSLAQATRHGSVNVVGTTALLDALSRFDLVPEQIVLTSSRAVYGEGAWRSGGHHFYPQPRSHAQLLAGVWDAQGPNGEPAEPVPSRAGETEPRPTNIYGATKLAQEHIMTAWTAAHDTNLTTLRLQNVYGPGQSLTNSYTGIVALFARLARGHQTLEVYEDGRIVRDFVYIDDVADALFAAIQRRATAMRLLDIGSGSATTIHELARKIAGLCDAPEPIVVPKFRDGDVRAASCSVQPASEVLGWCPQWTLDDGLNSLLKWIDSQDEATPSLND</sequence>
<reference evidence="4 7" key="2">
    <citation type="journal article" date="2019" name="Emerg. Microbes Infect.">
        <title>Comprehensive subspecies identification of 175 nontuberculous mycobacteria species based on 7547 genomic profiles.</title>
        <authorList>
            <person name="Matsumoto Y."/>
            <person name="Kinjo T."/>
            <person name="Motooka D."/>
            <person name="Nabeya D."/>
            <person name="Jung N."/>
            <person name="Uechi K."/>
            <person name="Horii T."/>
            <person name="Iida T."/>
            <person name="Fujita J."/>
            <person name="Nakamura S."/>
        </authorList>
    </citation>
    <scope>NUCLEOTIDE SEQUENCE [LARGE SCALE GENOMIC DNA]</scope>
    <source>
        <strain evidence="4 7">JCM 6377</strain>
    </source>
</reference>
<evidence type="ECO:0000256" key="1">
    <source>
        <dbReference type="ARBA" id="ARBA00007637"/>
    </source>
</evidence>
<dbReference type="InterPro" id="IPR001509">
    <property type="entry name" value="Epimerase_deHydtase"/>
</dbReference>
<dbReference type="Pfam" id="PF01370">
    <property type="entry name" value="Epimerase"/>
    <property type="match status" value="2"/>
</dbReference>
<feature type="domain" description="NAD-dependent epimerase/dehydratase" evidence="3">
    <location>
        <begin position="164"/>
        <end position="269"/>
    </location>
</feature>
<keyword evidence="6" id="KW-1185">Reference proteome</keyword>
<dbReference type="PRINTS" id="PR01713">
    <property type="entry name" value="NUCEPIMERASE"/>
</dbReference>
<dbReference type="RefSeq" id="WP_097942056.1">
    <property type="nucleotide sequence ID" value="NZ_BLKS01000001.1"/>
</dbReference>
<reference evidence="5 6" key="1">
    <citation type="submission" date="2017-10" db="EMBL/GenBank/DDBJ databases">
        <title>The new phylogeny of genus Mycobacterium.</title>
        <authorList>
            <person name="Tortoli E."/>
            <person name="Trovato A."/>
            <person name="Cirillo D.M."/>
        </authorList>
    </citation>
    <scope>NUCLEOTIDE SEQUENCE [LARGE SCALE GENOMIC DNA]</scope>
    <source>
        <strain evidence="5 6">CCUG37673</strain>
    </source>
</reference>
<dbReference type="Proteomes" id="UP000465302">
    <property type="component" value="Unassembled WGS sequence"/>
</dbReference>
<dbReference type="InterPro" id="IPR036291">
    <property type="entry name" value="NAD(P)-bd_dom_sf"/>
</dbReference>
<evidence type="ECO:0000313" key="4">
    <source>
        <dbReference type="EMBL" id="GFG50519.1"/>
    </source>
</evidence>
<evidence type="ECO:0000313" key="6">
    <source>
        <dbReference type="Proteomes" id="UP000220914"/>
    </source>
</evidence>
<dbReference type="PANTHER" id="PTHR43000">
    <property type="entry name" value="DTDP-D-GLUCOSE 4,6-DEHYDRATASE-RELATED"/>
    <property type="match status" value="1"/>
</dbReference>
<comment type="caution">
    <text evidence="5">The sequence shown here is derived from an EMBL/GenBank/DDBJ whole genome shotgun (WGS) entry which is preliminary data.</text>
</comment>
<organism evidence="5 6">
    <name type="scientific">Mycolicibacterium agri</name>
    <name type="common">Mycobacterium agri</name>
    <dbReference type="NCBI Taxonomy" id="36811"/>
    <lineage>
        <taxon>Bacteria</taxon>
        <taxon>Bacillati</taxon>
        <taxon>Actinomycetota</taxon>
        <taxon>Actinomycetes</taxon>
        <taxon>Mycobacteriales</taxon>
        <taxon>Mycobacteriaceae</taxon>
        <taxon>Mycolicibacterium</taxon>
    </lineage>
</organism>
<proteinExistence type="inferred from homology"/>
<dbReference type="AlphaFoldDB" id="A0A2A7MVX1"/>
<evidence type="ECO:0000259" key="3">
    <source>
        <dbReference type="Pfam" id="PF01370"/>
    </source>
</evidence>
<protein>
    <submittedName>
        <fullName evidence="5">NAD-dependent dehydratase</fullName>
    </submittedName>
    <submittedName>
        <fullName evidence="4">Putative epimerase/dehydratase</fullName>
    </submittedName>
</protein>
<dbReference type="SUPFAM" id="SSF51735">
    <property type="entry name" value="NAD(P)-binding Rossmann-fold domains"/>
    <property type="match status" value="1"/>
</dbReference>
<feature type="region of interest" description="Disordered" evidence="2">
    <location>
        <begin position="155"/>
        <end position="176"/>
    </location>
</feature>
<accession>A0A2A7MVX1</accession>
<name>A0A2A7MVX1_MYCAG</name>
<dbReference type="Gene3D" id="3.40.50.720">
    <property type="entry name" value="NAD(P)-binding Rossmann-like Domain"/>
    <property type="match status" value="1"/>
</dbReference>
<dbReference type="Proteomes" id="UP000220914">
    <property type="component" value="Unassembled WGS sequence"/>
</dbReference>
<evidence type="ECO:0000256" key="2">
    <source>
        <dbReference type="SAM" id="MobiDB-lite"/>
    </source>
</evidence>
<reference evidence="4" key="3">
    <citation type="submission" date="2020-02" db="EMBL/GenBank/DDBJ databases">
        <authorList>
            <person name="Matsumoto Y."/>
            <person name="Motooka D."/>
            <person name="Nakamura S."/>
        </authorList>
    </citation>
    <scope>NUCLEOTIDE SEQUENCE</scope>
    <source>
        <strain evidence="4">JCM 6377</strain>
    </source>
</reference>
<evidence type="ECO:0000313" key="7">
    <source>
        <dbReference type="Proteomes" id="UP000465302"/>
    </source>
</evidence>